<feature type="transmembrane region" description="Helical" evidence="1">
    <location>
        <begin position="40"/>
        <end position="62"/>
    </location>
</feature>
<proteinExistence type="predicted"/>
<keyword evidence="1" id="KW-0472">Membrane</keyword>
<reference evidence="3" key="1">
    <citation type="journal article" date="2019" name="Int. J. Syst. Evol. Microbiol.">
        <title>The Global Catalogue of Microorganisms (GCM) 10K type strain sequencing project: providing services to taxonomists for standard genome sequencing and annotation.</title>
        <authorList>
            <consortium name="The Broad Institute Genomics Platform"/>
            <consortium name="The Broad Institute Genome Sequencing Center for Infectious Disease"/>
            <person name="Wu L."/>
            <person name="Ma J."/>
        </authorList>
    </citation>
    <scope>NUCLEOTIDE SEQUENCE [LARGE SCALE GENOMIC DNA]</scope>
    <source>
        <strain evidence="3">CCUG 56607</strain>
    </source>
</reference>
<evidence type="ECO:0000313" key="2">
    <source>
        <dbReference type="EMBL" id="MFD1020973.1"/>
    </source>
</evidence>
<dbReference type="Proteomes" id="UP001596990">
    <property type="component" value="Unassembled WGS sequence"/>
</dbReference>
<organism evidence="2 3">
    <name type="scientific">Thalassobacillus hwangdonensis</name>
    <dbReference type="NCBI Taxonomy" id="546108"/>
    <lineage>
        <taxon>Bacteria</taxon>
        <taxon>Bacillati</taxon>
        <taxon>Bacillota</taxon>
        <taxon>Bacilli</taxon>
        <taxon>Bacillales</taxon>
        <taxon>Bacillaceae</taxon>
        <taxon>Thalassobacillus</taxon>
    </lineage>
</organism>
<dbReference type="RefSeq" id="WP_386063593.1">
    <property type="nucleotide sequence ID" value="NZ_JBHTKL010000006.1"/>
</dbReference>
<sequence length="76" mass="8425">MKARITSTQWRLTRIALGTFVGVVIGGFIASLLFNNINAYYVLGALSVSILLIIINVISVIYKKMNRNDNDKHDVG</sequence>
<protein>
    <recommendedName>
        <fullName evidence="4">Major facilitator superfamily (MFS) profile domain-containing protein</fullName>
    </recommendedName>
</protein>
<keyword evidence="1" id="KW-0812">Transmembrane</keyword>
<keyword evidence="3" id="KW-1185">Reference proteome</keyword>
<accession>A0ABW3L784</accession>
<keyword evidence="1" id="KW-1133">Transmembrane helix</keyword>
<comment type="caution">
    <text evidence="2">The sequence shown here is derived from an EMBL/GenBank/DDBJ whole genome shotgun (WGS) entry which is preliminary data.</text>
</comment>
<evidence type="ECO:0000256" key="1">
    <source>
        <dbReference type="SAM" id="Phobius"/>
    </source>
</evidence>
<evidence type="ECO:0000313" key="3">
    <source>
        <dbReference type="Proteomes" id="UP001596990"/>
    </source>
</evidence>
<gene>
    <name evidence="2" type="ORF">ACFQ2J_17420</name>
</gene>
<evidence type="ECO:0008006" key="4">
    <source>
        <dbReference type="Google" id="ProtNLM"/>
    </source>
</evidence>
<dbReference type="EMBL" id="JBHTKL010000006">
    <property type="protein sequence ID" value="MFD1020973.1"/>
    <property type="molecule type" value="Genomic_DNA"/>
</dbReference>
<feature type="transmembrane region" description="Helical" evidence="1">
    <location>
        <begin position="12"/>
        <end position="34"/>
    </location>
</feature>
<name>A0ABW3L784_9BACI</name>